<dbReference type="Proteomes" id="UP000028006">
    <property type="component" value="Unassembled WGS sequence"/>
</dbReference>
<evidence type="ECO:0000313" key="1">
    <source>
        <dbReference type="EMBL" id="KEQ11193.1"/>
    </source>
</evidence>
<dbReference type="EMBL" id="JOKG01000019">
    <property type="protein sequence ID" value="KEQ11193.1"/>
    <property type="molecule type" value="Genomic_DNA"/>
</dbReference>
<protein>
    <submittedName>
        <fullName evidence="1">Uncharacterized protein</fullName>
    </submittedName>
</protein>
<gene>
    <name evidence="1" type="ORF">GZ77_26770</name>
</gene>
<reference evidence="1 2" key="1">
    <citation type="submission" date="2014-06" db="EMBL/GenBank/DDBJ databases">
        <title>Whole Genome Sequences of Three Symbiotic Endozoicomonas Bacteria.</title>
        <authorList>
            <person name="Neave M.J."/>
            <person name="Apprill A."/>
            <person name="Voolstra C.R."/>
        </authorList>
    </citation>
    <scope>NUCLEOTIDE SEQUENCE [LARGE SCALE GENOMIC DNA]</scope>
    <source>
        <strain evidence="1 2">LMG 24815</strain>
    </source>
</reference>
<keyword evidence="2" id="KW-1185">Reference proteome</keyword>
<accession>A0A081MYC0</accession>
<proteinExistence type="predicted"/>
<sequence length="80" mass="9005">MNTVQRIDTSAGNIEEQTLSENTTLGVSGLLTVDQRDKLVRLSSYVKWHCKIIDSDPDIDPGLFEVFNHIRKDLDFIAGN</sequence>
<organism evidence="1 2">
    <name type="scientific">Endozoicomonas montiporae</name>
    <dbReference type="NCBI Taxonomy" id="1027273"/>
    <lineage>
        <taxon>Bacteria</taxon>
        <taxon>Pseudomonadati</taxon>
        <taxon>Pseudomonadota</taxon>
        <taxon>Gammaproteobacteria</taxon>
        <taxon>Oceanospirillales</taxon>
        <taxon>Endozoicomonadaceae</taxon>
        <taxon>Endozoicomonas</taxon>
    </lineage>
</organism>
<dbReference type="AlphaFoldDB" id="A0A081MYC0"/>
<evidence type="ECO:0000313" key="2">
    <source>
        <dbReference type="Proteomes" id="UP000028006"/>
    </source>
</evidence>
<name>A0A081MYC0_9GAMM</name>
<comment type="caution">
    <text evidence="1">The sequence shown here is derived from an EMBL/GenBank/DDBJ whole genome shotgun (WGS) entry which is preliminary data.</text>
</comment>